<dbReference type="AlphaFoldDB" id="A0A4P6L3Z6"/>
<accession>A0A4P6L3Z6</accession>
<dbReference type="EMBL" id="CP035913">
    <property type="protein sequence ID" value="QBE66144.1"/>
    <property type="molecule type" value="Genomic_DNA"/>
</dbReference>
<proteinExistence type="predicted"/>
<keyword evidence="2" id="KW-1185">Reference proteome</keyword>
<gene>
    <name evidence="1" type="ORF">EWM63_26785</name>
</gene>
<dbReference type="KEGG" id="plue:EWM63_26785"/>
<evidence type="ECO:0000313" key="2">
    <source>
        <dbReference type="Proteomes" id="UP000290637"/>
    </source>
</evidence>
<dbReference type="Proteomes" id="UP000290637">
    <property type="component" value="Chromosome"/>
</dbReference>
<reference evidence="1 2" key="1">
    <citation type="submission" date="2019-02" db="EMBL/GenBank/DDBJ databases">
        <title>Draft Genome Sequences of Six Type Strains of the Genus Massilia.</title>
        <authorList>
            <person name="Miess H."/>
            <person name="Frediansyhah A."/>
            <person name="Gross H."/>
        </authorList>
    </citation>
    <scope>NUCLEOTIDE SEQUENCE [LARGE SCALE GENOMIC DNA]</scope>
    <source>
        <strain evidence="1 2">DSM 17473</strain>
    </source>
</reference>
<sequence>MKASAVANRKSSWLMYFLSSGYRWTGKNGCAGEGHEIDCARHADRDAVVVILEKVDQQPLVERRIVDDENVQVDGGGTGKMVLSATNALSRMHFPIMHHACQCSFFAQFVAFKSVFAAPKTVPGEASSIIESCVELGQ</sequence>
<protein>
    <submittedName>
        <fullName evidence="1">Uncharacterized protein</fullName>
    </submittedName>
</protein>
<name>A0A4P6L3Z6_9BURK</name>
<organism evidence="1 2">
    <name type="scientific">Pseudoduganella lutea</name>
    <dbReference type="NCBI Taxonomy" id="321985"/>
    <lineage>
        <taxon>Bacteria</taxon>
        <taxon>Pseudomonadati</taxon>
        <taxon>Pseudomonadota</taxon>
        <taxon>Betaproteobacteria</taxon>
        <taxon>Burkholderiales</taxon>
        <taxon>Oxalobacteraceae</taxon>
        <taxon>Telluria group</taxon>
        <taxon>Pseudoduganella</taxon>
    </lineage>
</organism>
<evidence type="ECO:0000313" key="1">
    <source>
        <dbReference type="EMBL" id="QBE66144.1"/>
    </source>
</evidence>
<dbReference type="RefSeq" id="WP_130189253.1">
    <property type="nucleotide sequence ID" value="NZ_CP035913.1"/>
</dbReference>